<dbReference type="CDD" id="cd00085">
    <property type="entry name" value="HNHc"/>
    <property type="match status" value="1"/>
</dbReference>
<proteinExistence type="inferred from homology"/>
<dbReference type="GO" id="GO:0004519">
    <property type="term" value="F:endonuclease activity"/>
    <property type="evidence" value="ECO:0007669"/>
    <property type="project" value="InterPro"/>
</dbReference>
<protein>
    <submittedName>
        <fullName evidence="3">Unannotated protein</fullName>
    </submittedName>
</protein>
<accession>A0A6J6AT45</accession>
<dbReference type="GO" id="GO:0008270">
    <property type="term" value="F:zinc ion binding"/>
    <property type="evidence" value="ECO:0007669"/>
    <property type="project" value="InterPro"/>
</dbReference>
<name>A0A6J6AT45_9ZZZZ</name>
<evidence type="ECO:0000259" key="2">
    <source>
        <dbReference type="SMART" id="SM00507"/>
    </source>
</evidence>
<dbReference type="Pfam" id="PF01844">
    <property type="entry name" value="HNH"/>
    <property type="match status" value="1"/>
</dbReference>
<sequence>MFDSETTTADQATSSLIDLGPLLAALRSFAIWDSSHATEEELLTLAPQTELLRRLLDSLSCHLLAELDSRNSTDSVEGMRTGPWLAHLGKLPVGAAKARVRVANKLATTLIEVDAALAAGLIGYEHAKVLAEACNPRIAEAFASVIPELIRAAQNCTFDRWRKEVAGLAELLDADGGHTPGDCVTDNKLSMSRGLENTLHINGQLCGQFGLSVEHAINTRADQIFHRMKADQELTADLAIPHRSTLRALALWELIRESTATDLANSQPPVTELSLVVQAQDAQTVSDLEGFPIGNTDQATLLCDPVLRAVVTTVHGIVIALGRDQRLASRAQRRAIAHRDGGCVWPGCTHRPAWTEAHHIQHWQHGGSTEPSNLASLCRYHHIVTHRSGWNMHVTANQWFWWTSPAGRSFWSQRHGKQRAGPMPN</sequence>
<dbReference type="InterPro" id="IPR002711">
    <property type="entry name" value="HNH"/>
</dbReference>
<dbReference type="AlphaFoldDB" id="A0A6J6AT45"/>
<reference evidence="3" key="1">
    <citation type="submission" date="2020-05" db="EMBL/GenBank/DDBJ databases">
        <authorList>
            <person name="Chiriac C."/>
            <person name="Salcher M."/>
            <person name="Ghai R."/>
            <person name="Kavagutti S V."/>
        </authorList>
    </citation>
    <scope>NUCLEOTIDE SEQUENCE</scope>
</reference>
<evidence type="ECO:0000313" key="3">
    <source>
        <dbReference type="EMBL" id="CAB4530110.1"/>
    </source>
</evidence>
<dbReference type="Gene3D" id="1.10.30.50">
    <property type="match status" value="1"/>
</dbReference>
<dbReference type="EMBL" id="CAEZSF010000007">
    <property type="protein sequence ID" value="CAB4530110.1"/>
    <property type="molecule type" value="Genomic_DNA"/>
</dbReference>
<dbReference type="InterPro" id="IPR003615">
    <property type="entry name" value="HNH_nuc"/>
</dbReference>
<organism evidence="3">
    <name type="scientific">freshwater metagenome</name>
    <dbReference type="NCBI Taxonomy" id="449393"/>
    <lineage>
        <taxon>unclassified sequences</taxon>
        <taxon>metagenomes</taxon>
        <taxon>ecological metagenomes</taxon>
    </lineage>
</organism>
<feature type="domain" description="HNH nuclease" evidence="2">
    <location>
        <begin position="331"/>
        <end position="383"/>
    </location>
</feature>
<dbReference type="GO" id="GO:0003676">
    <property type="term" value="F:nucleic acid binding"/>
    <property type="evidence" value="ECO:0007669"/>
    <property type="project" value="InterPro"/>
</dbReference>
<dbReference type="Pfam" id="PF02720">
    <property type="entry name" value="DUF222"/>
    <property type="match status" value="1"/>
</dbReference>
<gene>
    <name evidence="3" type="ORF">UFOPK1358_00150</name>
</gene>
<dbReference type="SMART" id="SM00507">
    <property type="entry name" value="HNHc"/>
    <property type="match status" value="1"/>
</dbReference>
<evidence type="ECO:0000256" key="1">
    <source>
        <dbReference type="ARBA" id="ARBA00023450"/>
    </source>
</evidence>
<dbReference type="InterPro" id="IPR003870">
    <property type="entry name" value="DUF222"/>
</dbReference>
<comment type="similarity">
    <text evidence="1">Belongs to the Rv1128c/1148c/1588c/1702c/1945/3466 family.</text>
</comment>